<protein>
    <submittedName>
        <fullName evidence="1">Uncharacterized protein</fullName>
    </submittedName>
</protein>
<evidence type="ECO:0000313" key="1">
    <source>
        <dbReference type="EMBL" id="MFB2877096.1"/>
    </source>
</evidence>
<gene>
    <name evidence="1" type="ORF">ACE1CC_09415</name>
</gene>
<keyword evidence="2" id="KW-1185">Reference proteome</keyword>
<dbReference type="Proteomes" id="UP001576774">
    <property type="component" value="Unassembled WGS sequence"/>
</dbReference>
<dbReference type="EMBL" id="JBHFNQ010000069">
    <property type="protein sequence ID" value="MFB2877096.1"/>
    <property type="molecule type" value="Genomic_DNA"/>
</dbReference>
<organism evidence="1 2">
    <name type="scientific">Floridaenema aerugineum BLCC-F46</name>
    <dbReference type="NCBI Taxonomy" id="3153654"/>
    <lineage>
        <taxon>Bacteria</taxon>
        <taxon>Bacillati</taxon>
        <taxon>Cyanobacteriota</taxon>
        <taxon>Cyanophyceae</taxon>
        <taxon>Oscillatoriophycideae</taxon>
        <taxon>Aerosakkonematales</taxon>
        <taxon>Aerosakkonemataceae</taxon>
        <taxon>Floridanema</taxon>
        <taxon>Floridanema aerugineum</taxon>
    </lineage>
</organism>
<name>A0ABV4X2T9_9CYAN</name>
<accession>A0ABV4X2T9</accession>
<comment type="caution">
    <text evidence="1">The sequence shown here is derived from an EMBL/GenBank/DDBJ whole genome shotgun (WGS) entry which is preliminary data.</text>
</comment>
<reference evidence="1 2" key="1">
    <citation type="submission" date="2024-09" db="EMBL/GenBank/DDBJ databases">
        <title>Floridaenema gen nov. (Aerosakkonemataceae, Aerosakkonematales ord. nov., Cyanobacteria) from benthic tropical and subtropical fresh waters, with the description of four new species.</title>
        <authorList>
            <person name="Moretto J.A."/>
            <person name="Berthold D.E."/>
            <person name="Lefler F.W."/>
            <person name="Huang I.-S."/>
            <person name="Laughinghouse H. IV."/>
        </authorList>
    </citation>
    <scope>NUCLEOTIDE SEQUENCE [LARGE SCALE GENOMIC DNA]</scope>
    <source>
        <strain evidence="1 2">BLCC-F46</strain>
    </source>
</reference>
<sequence>MPLSVMLPFRKKIVTDESMKPVAVLIDYEDWQKIEQVLAASQLTEKEDFNISQYAGVIKLTEDPLQYQHRIRDEW</sequence>
<evidence type="ECO:0000313" key="2">
    <source>
        <dbReference type="Proteomes" id="UP001576774"/>
    </source>
</evidence>
<dbReference type="RefSeq" id="WP_413270207.1">
    <property type="nucleotide sequence ID" value="NZ_JBHFNQ010000069.1"/>
</dbReference>
<dbReference type="InterPro" id="IPR049537">
    <property type="entry name" value="RelB-like"/>
</dbReference>
<proteinExistence type="predicted"/>
<dbReference type="Pfam" id="PF18506">
    <property type="entry name" value="RelB-like"/>
    <property type="match status" value="1"/>
</dbReference>